<dbReference type="PROSITE" id="PS50865">
    <property type="entry name" value="ZF_MYND_2"/>
    <property type="match status" value="1"/>
</dbReference>
<proteinExistence type="predicted"/>
<dbReference type="STRING" id="7167.A0A182FUZ5"/>
<dbReference type="Gene3D" id="2.170.270.10">
    <property type="entry name" value="SET domain"/>
    <property type="match status" value="1"/>
</dbReference>
<dbReference type="SUPFAM" id="SSF144232">
    <property type="entry name" value="HIT/MYND zinc finger-like"/>
    <property type="match status" value="1"/>
</dbReference>
<dbReference type="GO" id="GO:0008170">
    <property type="term" value="F:N-methyltransferase activity"/>
    <property type="evidence" value="ECO:0007669"/>
    <property type="project" value="UniProtKB-ARBA"/>
</dbReference>
<dbReference type="Gene3D" id="1.25.40.10">
    <property type="entry name" value="Tetratricopeptide repeat domain"/>
    <property type="match status" value="1"/>
</dbReference>
<dbReference type="PANTHER" id="PTHR47111">
    <property type="entry name" value="BCDNA.LD29892"/>
    <property type="match status" value="1"/>
</dbReference>
<organism evidence="1 2">
    <name type="scientific">Anopheles albimanus</name>
    <name type="common">New world malaria mosquito</name>
    <dbReference type="NCBI Taxonomy" id="7167"/>
    <lineage>
        <taxon>Eukaryota</taxon>
        <taxon>Metazoa</taxon>
        <taxon>Ecdysozoa</taxon>
        <taxon>Arthropoda</taxon>
        <taxon>Hexapoda</taxon>
        <taxon>Insecta</taxon>
        <taxon>Pterygota</taxon>
        <taxon>Neoptera</taxon>
        <taxon>Endopterygota</taxon>
        <taxon>Diptera</taxon>
        <taxon>Nematocera</taxon>
        <taxon>Culicoidea</taxon>
        <taxon>Culicidae</taxon>
        <taxon>Anophelinae</taxon>
        <taxon>Anopheles</taxon>
    </lineage>
</organism>
<protein>
    <recommendedName>
        <fullName evidence="3">MYND-type domain-containing protein</fullName>
    </recommendedName>
</protein>
<dbReference type="GO" id="GO:0008757">
    <property type="term" value="F:S-adenosylmethionine-dependent methyltransferase activity"/>
    <property type="evidence" value="ECO:0007669"/>
    <property type="project" value="UniProtKB-ARBA"/>
</dbReference>
<evidence type="ECO:0000313" key="2">
    <source>
        <dbReference type="Proteomes" id="UP000069272"/>
    </source>
</evidence>
<dbReference type="CTD" id="36299"/>
<sequence>MSEQLEEKFGAWELFDALWSKLRTELPGNGETRDKTGANDYLLEQLLGREWETAWVRNSMKLSEDVKSDEKANAARAKGNSYFHPKVKRYIEAVKQYNESLCHSEPASEAKALAYANRSAVCFELHRYEECLENIRLARAANYPDRLADKLTKREIAAKQGLADKAREDVTESGKMHSLTLTYEANGTIPQVANCLELAESKEFGRYVITNRDLKAGDIVVHEQPTHTLLVDTYRHVRCDYCLQNRLYTLMPCEGCTVAMYCSEECRKQAQLTYHRYECPIIRDMWRIFTKIPVMALRTVTMAITLFEHNLDKMLEHLDSLNEASVNPFAMDWTMATKRDIYNTVHVLATNEHVRDFKDIGQRIFFALIIRHLLLDRTPLGVMCMEDPKKTKLLYDLLRRHMQTVPTNMHSLYYMKYQIKAKNFEPANYASACFPVLSMINHSCAPNMSRVTLPDGSCGVLIIRPIAKGSQLFDNYGNHHCLQDRATRRTALMRQYRFQCKCEACAGNYEILVRLPSVDSKRFGAIDLTGIYGDLERHEMKLAEEWYSQLLKYINNLGYQYPRYELSSAQELFLRAFEIQHKESETLEDLAFCNP</sequence>
<dbReference type="InterPro" id="IPR002893">
    <property type="entry name" value="Znf_MYND"/>
</dbReference>
<dbReference type="AlphaFoldDB" id="A0A182FUZ5"/>
<dbReference type="EnsemblMetazoa" id="AALB010380-RA">
    <property type="protein sequence ID" value="AALB010380-PA"/>
    <property type="gene ID" value="AALB010380"/>
</dbReference>
<dbReference type="PANTHER" id="PTHR47111:SF1">
    <property type="entry name" value="SET AND MYND DOMAIN-CONTAINING PROTEIN 4"/>
    <property type="match status" value="1"/>
</dbReference>
<dbReference type="PROSITE" id="PS50280">
    <property type="entry name" value="SET"/>
    <property type="match status" value="1"/>
</dbReference>
<name>A0A182FUZ5_ANOAL</name>
<dbReference type="GO" id="GO:0008276">
    <property type="term" value="F:protein methyltransferase activity"/>
    <property type="evidence" value="ECO:0007669"/>
    <property type="project" value="UniProtKB-ARBA"/>
</dbReference>
<dbReference type="KEGG" id="aali:118466733"/>
<dbReference type="SUPFAM" id="SSF82199">
    <property type="entry name" value="SET domain"/>
    <property type="match status" value="1"/>
</dbReference>
<dbReference type="Pfam" id="PF01753">
    <property type="entry name" value="zf-MYND"/>
    <property type="match status" value="1"/>
</dbReference>
<dbReference type="GeneID" id="118466733"/>
<dbReference type="Gene3D" id="6.10.140.2220">
    <property type="match status" value="1"/>
</dbReference>
<dbReference type="InterPro" id="IPR011990">
    <property type="entry name" value="TPR-like_helical_dom_sf"/>
</dbReference>
<evidence type="ECO:0008006" key="3">
    <source>
        <dbReference type="Google" id="ProtNLM"/>
    </source>
</evidence>
<reference evidence="1 2" key="1">
    <citation type="journal article" date="2017" name="G3 (Bethesda)">
        <title>The Physical Genome Mapping of Anopheles albimanus Corrected Scaffold Misassemblies and Identified Interarm Rearrangements in Genus Anopheles.</title>
        <authorList>
            <person name="Artemov G.N."/>
            <person name="Peery A.N."/>
            <person name="Jiang X."/>
            <person name="Tu Z."/>
            <person name="Stegniy V.N."/>
            <person name="Sharakhova M.V."/>
            <person name="Sharakhov I.V."/>
        </authorList>
    </citation>
    <scope>NUCLEOTIDE SEQUENCE [LARGE SCALE GENOMIC DNA]</scope>
    <source>
        <strain evidence="1 2">ALBI9_A</strain>
    </source>
</reference>
<evidence type="ECO:0000313" key="1">
    <source>
        <dbReference type="EnsemblMetazoa" id="AALB010380-PA"/>
    </source>
</evidence>
<dbReference type="RefSeq" id="XP_035792309.1">
    <property type="nucleotide sequence ID" value="XM_035936416.1"/>
</dbReference>
<dbReference type="Pfam" id="PF00856">
    <property type="entry name" value="SET"/>
    <property type="match status" value="1"/>
</dbReference>
<dbReference type="VEuPathDB" id="VectorBase:AALB010380"/>
<accession>A0A182FUZ5</accession>
<dbReference type="OrthoDB" id="5945798at2759"/>
<keyword evidence="2" id="KW-1185">Reference proteome</keyword>
<dbReference type="Proteomes" id="UP000069272">
    <property type="component" value="Chromosome 3R"/>
</dbReference>
<dbReference type="VEuPathDB" id="VectorBase:AALB20_029671"/>
<dbReference type="InterPro" id="IPR046341">
    <property type="entry name" value="SET_dom_sf"/>
</dbReference>
<dbReference type="InterPro" id="IPR001214">
    <property type="entry name" value="SET_dom"/>
</dbReference>
<dbReference type="SUPFAM" id="SSF48452">
    <property type="entry name" value="TPR-like"/>
    <property type="match status" value="1"/>
</dbReference>
<reference evidence="1" key="2">
    <citation type="submission" date="2022-08" db="UniProtKB">
        <authorList>
            <consortium name="EnsemblMetazoa"/>
        </authorList>
    </citation>
    <scope>IDENTIFICATION</scope>
    <source>
        <strain evidence="1">STECLA/ALBI9_A</strain>
    </source>
</reference>